<organism evidence="1">
    <name type="scientific">marine sediment metagenome</name>
    <dbReference type="NCBI Taxonomy" id="412755"/>
    <lineage>
        <taxon>unclassified sequences</taxon>
        <taxon>metagenomes</taxon>
        <taxon>ecological metagenomes</taxon>
    </lineage>
</organism>
<dbReference type="AlphaFoldDB" id="A0A0F9M4P0"/>
<reference evidence="1" key="1">
    <citation type="journal article" date="2015" name="Nature">
        <title>Complex archaea that bridge the gap between prokaryotes and eukaryotes.</title>
        <authorList>
            <person name="Spang A."/>
            <person name="Saw J.H."/>
            <person name="Jorgensen S.L."/>
            <person name="Zaremba-Niedzwiedzka K."/>
            <person name="Martijn J."/>
            <person name="Lind A.E."/>
            <person name="van Eijk R."/>
            <person name="Schleper C."/>
            <person name="Guy L."/>
            <person name="Ettema T.J."/>
        </authorList>
    </citation>
    <scope>NUCLEOTIDE SEQUENCE</scope>
</reference>
<dbReference type="EMBL" id="LAZR01005157">
    <property type="protein sequence ID" value="KKN02370.1"/>
    <property type="molecule type" value="Genomic_DNA"/>
</dbReference>
<sequence>MPKFSGRGGEVHWRKGVKGTWLLRERFKGSSAIIGRVVPVGREYRALDWSGIDRGVFRSVSPAKEVVERMAKVSERQ</sequence>
<comment type="caution">
    <text evidence="1">The sequence shown here is derived from an EMBL/GenBank/DDBJ whole genome shotgun (WGS) entry which is preliminary data.</text>
</comment>
<proteinExistence type="predicted"/>
<name>A0A0F9M4P0_9ZZZZ</name>
<accession>A0A0F9M4P0</accession>
<evidence type="ECO:0000313" key="1">
    <source>
        <dbReference type="EMBL" id="KKN02370.1"/>
    </source>
</evidence>
<gene>
    <name evidence="1" type="ORF">LCGC14_1118440</name>
</gene>
<protein>
    <submittedName>
        <fullName evidence="1">Uncharacterized protein</fullName>
    </submittedName>
</protein>